<proteinExistence type="predicted"/>
<organism evidence="1">
    <name type="scientific">marine sediment metagenome</name>
    <dbReference type="NCBI Taxonomy" id="412755"/>
    <lineage>
        <taxon>unclassified sequences</taxon>
        <taxon>metagenomes</taxon>
        <taxon>ecological metagenomes</taxon>
    </lineage>
</organism>
<protein>
    <submittedName>
        <fullName evidence="1">Uncharacterized protein</fullName>
    </submittedName>
</protein>
<dbReference type="AlphaFoldDB" id="A0A0F9TRI1"/>
<gene>
    <name evidence="1" type="ORF">LCGC14_0359720</name>
</gene>
<evidence type="ECO:0000313" key="1">
    <source>
        <dbReference type="EMBL" id="KKN77557.1"/>
    </source>
</evidence>
<accession>A0A0F9TRI1</accession>
<dbReference type="EMBL" id="LAZR01000277">
    <property type="protein sequence ID" value="KKN77557.1"/>
    <property type="molecule type" value="Genomic_DNA"/>
</dbReference>
<reference evidence="1" key="1">
    <citation type="journal article" date="2015" name="Nature">
        <title>Complex archaea that bridge the gap between prokaryotes and eukaryotes.</title>
        <authorList>
            <person name="Spang A."/>
            <person name="Saw J.H."/>
            <person name="Jorgensen S.L."/>
            <person name="Zaremba-Niedzwiedzka K."/>
            <person name="Martijn J."/>
            <person name="Lind A.E."/>
            <person name="van Eijk R."/>
            <person name="Schleper C."/>
            <person name="Guy L."/>
            <person name="Ettema T.J."/>
        </authorList>
    </citation>
    <scope>NUCLEOTIDE SEQUENCE</scope>
</reference>
<comment type="caution">
    <text evidence="1">The sequence shown here is derived from an EMBL/GenBank/DDBJ whole genome shotgun (WGS) entry which is preliminary data.</text>
</comment>
<sequence length="535" mass="56739">MKRILLLLLLIPSLALAGGGFKHTHNSSGDIISPATEDKQDDVITELRGIPKTAFGEVSVAELTPIVQIHSAYNINTRILEERNNNGVSSISNNKFQVSTGASANQSSALLSKIAVKYNAGQGGLWRGTAVFTACTANSTQYIGIGTSSEGYFFGCNGDTFGILRRQGGSPEIRTLTISAGATTAENITITLDGDADATVAVTNTGDITLTANEIAAHDFSDLGQGWKAHSMGANVVFESYNAVLQTSTYSLSGTAPVAGTFAQSVAGVVPTETVVAQTAWDTDRFLFSTDPSNSPAGVTLDLTKGNVYQIRYQWLGFGLISFFIEDPDDGDYHLVHKIEYANANTIPSLDNPTLPVCIAVKNTSNTSDIVLQSSSMMGAIEGKDLEEGIRNNITAEDTGTGTSETPIFSIHNHTIYQSKINRVRVELTVFTASIDSTTANKPSTIRIRLNPTLTGASFSAVDVNTSVVRTDTAATAVSGGDIIFSQIITEGASPIIDFTEIMDKLNPGETVTVSLESSSGNVDSVISMNWKELF</sequence>
<name>A0A0F9TRI1_9ZZZZ</name>